<dbReference type="STRING" id="38301.NX84_03400"/>
<dbReference type="EMBL" id="LS483460">
    <property type="protein sequence ID" value="SQI00772.1"/>
    <property type="molecule type" value="Genomic_DNA"/>
</dbReference>
<dbReference type="AlphaFoldDB" id="A0A2X4RU82"/>
<evidence type="ECO:0000313" key="3">
    <source>
        <dbReference type="EMBL" id="SQI00772.1"/>
    </source>
</evidence>
<keyword evidence="1" id="KW-0472">Membrane</keyword>
<evidence type="ECO:0000313" key="4">
    <source>
        <dbReference type="Proteomes" id="UP000249264"/>
    </source>
</evidence>
<dbReference type="Proteomes" id="UP000249264">
    <property type="component" value="Chromosome 1"/>
</dbReference>
<gene>
    <name evidence="2" type="ORF">I6G51_04065</name>
    <name evidence="3" type="ORF">NCTC10288_02090</name>
</gene>
<sequence>MTQQDTASKKHSKAWWWAATIPALAVMVAASSSVLVHGYRPLSVHSIAQAGKQEPVEFSFDYQVDKDAVQRSATVELDILEKAERSEFSSAYADKNLMDPPELPGDTEVYKASVVWHADPENPLEGCEVGLRNAEGIEQPVRLVVSPQDAPVDFPAAFPNLCEPEGAEGPMAINPFELDANIIPEPSKRPEKWEMTYYFVTTVGFEPIELFVTWGAPHEVRLGTGS</sequence>
<keyword evidence="1" id="KW-1133">Transmembrane helix</keyword>
<dbReference type="KEGG" id="cmin:NCTC10288_02090"/>
<evidence type="ECO:0000313" key="2">
    <source>
        <dbReference type="EMBL" id="QPS60380.1"/>
    </source>
</evidence>
<reference evidence="3 4" key="1">
    <citation type="submission" date="2018-06" db="EMBL/GenBank/DDBJ databases">
        <authorList>
            <consortium name="Pathogen Informatics"/>
            <person name="Doyle S."/>
        </authorList>
    </citation>
    <scope>NUCLEOTIDE SEQUENCE [LARGE SCALE GENOMIC DNA]</scope>
    <source>
        <strain evidence="3 4">NCTC10288</strain>
    </source>
</reference>
<dbReference type="RefSeq" id="WP_039673797.1">
    <property type="nucleotide sequence ID" value="NZ_CP065689.1"/>
</dbReference>
<dbReference type="Proteomes" id="UP000594905">
    <property type="component" value="Chromosome"/>
</dbReference>
<feature type="transmembrane region" description="Helical" evidence="1">
    <location>
        <begin position="14"/>
        <end position="36"/>
    </location>
</feature>
<dbReference type="EMBL" id="CP065689">
    <property type="protein sequence ID" value="QPS60380.1"/>
    <property type="molecule type" value="Genomic_DNA"/>
</dbReference>
<organism evidence="3 4">
    <name type="scientific">Corynebacterium minutissimum</name>
    <dbReference type="NCBI Taxonomy" id="38301"/>
    <lineage>
        <taxon>Bacteria</taxon>
        <taxon>Bacillati</taxon>
        <taxon>Actinomycetota</taxon>
        <taxon>Actinomycetes</taxon>
        <taxon>Mycobacteriales</taxon>
        <taxon>Corynebacteriaceae</taxon>
        <taxon>Corynebacterium</taxon>
    </lineage>
</organism>
<name>A0A2X4RU82_9CORY</name>
<proteinExistence type="predicted"/>
<keyword evidence="5" id="KW-1185">Reference proteome</keyword>
<dbReference type="OrthoDB" id="4418645at2"/>
<reference evidence="2 5" key="2">
    <citation type="submission" date="2020-12" db="EMBL/GenBank/DDBJ databases">
        <title>FDA dAtabase for Regulatory Grade micrObial Sequences (FDA-ARGOS): Supporting development and validation of Infectious Disease Dx tests.</title>
        <authorList>
            <person name="Sproer C."/>
            <person name="Gronow S."/>
            <person name="Severitt S."/>
            <person name="Schroder I."/>
            <person name="Tallon L."/>
            <person name="Sadzewicz L."/>
            <person name="Zhao X."/>
            <person name="Boylan J."/>
            <person name="Ott S."/>
            <person name="Bowen H."/>
            <person name="Vavikolanu K."/>
            <person name="Mehta A."/>
            <person name="Aluvathingal J."/>
            <person name="Nadendla S."/>
            <person name="Lowell S."/>
            <person name="Myers T."/>
            <person name="Yan Y."/>
            <person name="Sichtig H."/>
        </authorList>
    </citation>
    <scope>NUCLEOTIDE SEQUENCE [LARGE SCALE GENOMIC DNA]</scope>
    <source>
        <strain evidence="2 5">FDAARGOS_894</strain>
    </source>
</reference>
<evidence type="ECO:0000256" key="1">
    <source>
        <dbReference type="SAM" id="Phobius"/>
    </source>
</evidence>
<accession>A0A2X4RU82</accession>
<evidence type="ECO:0000313" key="5">
    <source>
        <dbReference type="Proteomes" id="UP000594905"/>
    </source>
</evidence>
<dbReference type="GeneID" id="70783963"/>
<keyword evidence="1" id="KW-0812">Transmembrane</keyword>
<protein>
    <submittedName>
        <fullName evidence="3">Uncharacterized protein</fullName>
    </submittedName>
</protein>